<dbReference type="Pfam" id="PF01522">
    <property type="entry name" value="Polysacc_deac_1"/>
    <property type="match status" value="1"/>
</dbReference>
<sequence length="308" mass="35306">MGHLQLPPGKKIAVNLGTDFDAQALWLGAFNRPSPSAMSRGQFGAEVGVPRLLEIYKRYDVTTTWFTPGHSVDTFPEQCRAVLDAGHEFGHHGYYHEVPPGLERDTERRLVDLAFESFKNVLGLRPTGYRSPYWDYSENTLDIIEESGFTYDTSLMARDLEPYRPQRWQVNWEKANVAGKASHVLEIPVNWYLDDFPPLAYTGPQAGMQDTETILRRWQDIFDYAYQNVENAVYATCVHPQIIGQAHHMMWYEKLIQHIVSHDGVWFATCDEIARAWVDDEEDERKMALPDVRGVEPAPSDSSWARQA</sequence>
<dbReference type="PROSITE" id="PS51677">
    <property type="entry name" value="NODB"/>
    <property type="match status" value="1"/>
</dbReference>
<dbReference type="OrthoDB" id="9784220at2"/>
<feature type="region of interest" description="Disordered" evidence="1">
    <location>
        <begin position="288"/>
        <end position="308"/>
    </location>
</feature>
<evidence type="ECO:0000256" key="1">
    <source>
        <dbReference type="SAM" id="MobiDB-lite"/>
    </source>
</evidence>
<proteinExistence type="predicted"/>
<evidence type="ECO:0000313" key="3">
    <source>
        <dbReference type="EMBL" id="TDQ50835.1"/>
    </source>
</evidence>
<organism evidence="3 4">
    <name type="scientific">Actinomycetospora succinea</name>
    <dbReference type="NCBI Taxonomy" id="663603"/>
    <lineage>
        <taxon>Bacteria</taxon>
        <taxon>Bacillati</taxon>
        <taxon>Actinomycetota</taxon>
        <taxon>Actinomycetes</taxon>
        <taxon>Pseudonocardiales</taxon>
        <taxon>Pseudonocardiaceae</taxon>
        <taxon>Actinomycetospora</taxon>
    </lineage>
</organism>
<accession>A0A4R6UZ01</accession>
<dbReference type="InterPro" id="IPR011330">
    <property type="entry name" value="Glyco_hydro/deAcase_b/a-brl"/>
</dbReference>
<feature type="domain" description="NodB homology" evidence="2">
    <location>
        <begin position="35"/>
        <end position="229"/>
    </location>
</feature>
<dbReference type="Proteomes" id="UP000295705">
    <property type="component" value="Unassembled WGS sequence"/>
</dbReference>
<protein>
    <submittedName>
        <fullName evidence="3">Polysaccharide deacetylase</fullName>
    </submittedName>
</protein>
<gene>
    <name evidence="3" type="ORF">EV188_10943</name>
</gene>
<dbReference type="GO" id="GO:0005975">
    <property type="term" value="P:carbohydrate metabolic process"/>
    <property type="evidence" value="ECO:0007669"/>
    <property type="project" value="InterPro"/>
</dbReference>
<name>A0A4R6UZ01_9PSEU</name>
<dbReference type="PANTHER" id="PTHR47561">
    <property type="entry name" value="POLYSACCHARIDE DEACETYLASE FAMILY PROTEIN (AFU_ORTHOLOGUE AFUA_6G05030)"/>
    <property type="match status" value="1"/>
</dbReference>
<comment type="caution">
    <text evidence="3">The sequence shown here is derived from an EMBL/GenBank/DDBJ whole genome shotgun (WGS) entry which is preliminary data.</text>
</comment>
<reference evidence="3 4" key="1">
    <citation type="submission" date="2019-03" db="EMBL/GenBank/DDBJ databases">
        <title>Genomic Encyclopedia of Type Strains, Phase IV (KMG-IV): sequencing the most valuable type-strain genomes for metagenomic binning, comparative biology and taxonomic classification.</title>
        <authorList>
            <person name="Goeker M."/>
        </authorList>
    </citation>
    <scope>NUCLEOTIDE SEQUENCE [LARGE SCALE GENOMIC DNA]</scope>
    <source>
        <strain evidence="3 4">DSM 45775</strain>
    </source>
</reference>
<dbReference type="CDD" id="cd10938">
    <property type="entry name" value="CE4_HpPgdA_like"/>
    <property type="match status" value="1"/>
</dbReference>
<evidence type="ECO:0000259" key="2">
    <source>
        <dbReference type="PROSITE" id="PS51677"/>
    </source>
</evidence>
<dbReference type="AlphaFoldDB" id="A0A4R6UZ01"/>
<dbReference type="InterPro" id="IPR037950">
    <property type="entry name" value="PgdA-like"/>
</dbReference>
<dbReference type="RefSeq" id="WP_133828907.1">
    <property type="nucleotide sequence ID" value="NZ_BAABHR010000003.1"/>
</dbReference>
<dbReference type="GO" id="GO:0016810">
    <property type="term" value="F:hydrolase activity, acting on carbon-nitrogen (but not peptide) bonds"/>
    <property type="evidence" value="ECO:0007669"/>
    <property type="project" value="InterPro"/>
</dbReference>
<dbReference type="InterPro" id="IPR002509">
    <property type="entry name" value="NODB_dom"/>
</dbReference>
<dbReference type="EMBL" id="SNYO01000009">
    <property type="protein sequence ID" value="TDQ50835.1"/>
    <property type="molecule type" value="Genomic_DNA"/>
</dbReference>
<dbReference type="SUPFAM" id="SSF88713">
    <property type="entry name" value="Glycoside hydrolase/deacetylase"/>
    <property type="match status" value="1"/>
</dbReference>
<keyword evidence="4" id="KW-1185">Reference proteome</keyword>
<evidence type="ECO:0000313" key="4">
    <source>
        <dbReference type="Proteomes" id="UP000295705"/>
    </source>
</evidence>
<dbReference type="PANTHER" id="PTHR47561:SF1">
    <property type="entry name" value="POLYSACCHARIDE DEACETYLASE FAMILY PROTEIN (AFU_ORTHOLOGUE AFUA_6G05030)"/>
    <property type="match status" value="1"/>
</dbReference>
<dbReference type="Gene3D" id="3.20.20.370">
    <property type="entry name" value="Glycoside hydrolase/deacetylase"/>
    <property type="match status" value="1"/>
</dbReference>